<dbReference type="Proteomes" id="UP001596392">
    <property type="component" value="Unassembled WGS sequence"/>
</dbReference>
<keyword evidence="3" id="KW-1185">Reference proteome</keyword>
<dbReference type="EMBL" id="JBHTAC010000020">
    <property type="protein sequence ID" value="MFC7244839.1"/>
    <property type="molecule type" value="Genomic_DNA"/>
</dbReference>
<accession>A0ABW2H0U1</accession>
<comment type="caution">
    <text evidence="2">The sequence shown here is derived from an EMBL/GenBank/DDBJ whole genome shotgun (WGS) entry which is preliminary data.</text>
</comment>
<dbReference type="RefSeq" id="WP_376807815.1">
    <property type="nucleotide sequence ID" value="NZ_JBHTAC010000020.1"/>
</dbReference>
<gene>
    <name evidence="2" type="ORF">ACFQO7_20380</name>
</gene>
<evidence type="ECO:0000313" key="3">
    <source>
        <dbReference type="Proteomes" id="UP001596392"/>
    </source>
</evidence>
<protein>
    <submittedName>
        <fullName evidence="2">Uncharacterized protein</fullName>
    </submittedName>
</protein>
<sequence length="109" mass="13072">MNHQRTTPATLPALRVAELCDLRYSHACLRDARREGRRPRPQRLRHRVEVHRFARWRPGDADAGRFAREEERKARQRLRRALRMAVRDPHHPDLDIPPFHHRNGAQWLV</sequence>
<name>A0ABW2H0U1_9ACTN</name>
<feature type="region of interest" description="Disordered" evidence="1">
    <location>
        <begin position="87"/>
        <end position="109"/>
    </location>
</feature>
<evidence type="ECO:0000256" key="1">
    <source>
        <dbReference type="SAM" id="MobiDB-lite"/>
    </source>
</evidence>
<organism evidence="2 3">
    <name type="scientific">Catellatospora aurea</name>
    <dbReference type="NCBI Taxonomy" id="1337874"/>
    <lineage>
        <taxon>Bacteria</taxon>
        <taxon>Bacillati</taxon>
        <taxon>Actinomycetota</taxon>
        <taxon>Actinomycetes</taxon>
        <taxon>Micromonosporales</taxon>
        <taxon>Micromonosporaceae</taxon>
        <taxon>Catellatospora</taxon>
    </lineage>
</organism>
<reference evidence="3" key="1">
    <citation type="journal article" date="2019" name="Int. J. Syst. Evol. Microbiol.">
        <title>The Global Catalogue of Microorganisms (GCM) 10K type strain sequencing project: providing services to taxonomists for standard genome sequencing and annotation.</title>
        <authorList>
            <consortium name="The Broad Institute Genomics Platform"/>
            <consortium name="The Broad Institute Genome Sequencing Center for Infectious Disease"/>
            <person name="Wu L."/>
            <person name="Ma J."/>
        </authorList>
    </citation>
    <scope>NUCLEOTIDE SEQUENCE [LARGE SCALE GENOMIC DNA]</scope>
    <source>
        <strain evidence="3">CGMCC 1.9106</strain>
    </source>
</reference>
<evidence type="ECO:0000313" key="2">
    <source>
        <dbReference type="EMBL" id="MFC7244839.1"/>
    </source>
</evidence>
<proteinExistence type="predicted"/>